<gene>
    <name evidence="2" type="ORF">P4O66_018614</name>
</gene>
<comment type="caution">
    <text evidence="2">The sequence shown here is derived from an EMBL/GenBank/DDBJ whole genome shotgun (WGS) entry which is preliminary data.</text>
</comment>
<sequence length="279" mass="30878">MKVHEGCDVDFEQKFDLGGSDSLIITAIAWDCEWAAGVVQLSAKQKSLYSFSHAAPHVSLASAHVDPDWQRVGLWTKRVLSATDWIKEPQCKIMYSPSIEVWKTPAPYRLSCRRGVELVSPNIVIMAASVTLSEEEEEELKTVPAGLWAQGKNDVGLIKGCEPVHITPKSDYRPHQHQSPSKTRGSGGHQACVPIIKTSRSYRTMPRLTSTYSNFPVKKGQGEMNGDLCRICRLSTRQYTLDPPEFPKTPHPILSQIPPDTGEGSSSRGDEYATPHPPT</sequence>
<name>A0AAD8YRZ1_9TELE</name>
<feature type="non-terminal residue" evidence="2">
    <location>
        <position position="279"/>
    </location>
</feature>
<evidence type="ECO:0000313" key="3">
    <source>
        <dbReference type="Proteomes" id="UP001239994"/>
    </source>
</evidence>
<feature type="region of interest" description="Disordered" evidence="1">
    <location>
        <begin position="168"/>
        <end position="190"/>
    </location>
</feature>
<dbReference type="Proteomes" id="UP001239994">
    <property type="component" value="Unassembled WGS sequence"/>
</dbReference>
<accession>A0AAD8YRZ1</accession>
<reference evidence="2" key="1">
    <citation type="submission" date="2023-03" db="EMBL/GenBank/DDBJ databases">
        <title>Electrophorus voltai genome.</title>
        <authorList>
            <person name="Bian C."/>
        </authorList>
    </citation>
    <scope>NUCLEOTIDE SEQUENCE</scope>
    <source>
        <strain evidence="2">CB-2022</strain>
        <tissue evidence="2">Muscle</tissue>
    </source>
</reference>
<dbReference type="EMBL" id="JAROKS010000026">
    <property type="protein sequence ID" value="KAK1785219.1"/>
    <property type="molecule type" value="Genomic_DNA"/>
</dbReference>
<proteinExistence type="predicted"/>
<evidence type="ECO:0000256" key="1">
    <source>
        <dbReference type="SAM" id="MobiDB-lite"/>
    </source>
</evidence>
<protein>
    <submittedName>
        <fullName evidence="2">Uncharacterized protein</fullName>
    </submittedName>
</protein>
<feature type="region of interest" description="Disordered" evidence="1">
    <location>
        <begin position="241"/>
        <end position="279"/>
    </location>
</feature>
<dbReference type="AlphaFoldDB" id="A0AAD8YRZ1"/>
<evidence type="ECO:0000313" key="2">
    <source>
        <dbReference type="EMBL" id="KAK1785219.1"/>
    </source>
</evidence>
<organism evidence="2 3">
    <name type="scientific">Electrophorus voltai</name>
    <dbReference type="NCBI Taxonomy" id="2609070"/>
    <lineage>
        <taxon>Eukaryota</taxon>
        <taxon>Metazoa</taxon>
        <taxon>Chordata</taxon>
        <taxon>Craniata</taxon>
        <taxon>Vertebrata</taxon>
        <taxon>Euteleostomi</taxon>
        <taxon>Actinopterygii</taxon>
        <taxon>Neopterygii</taxon>
        <taxon>Teleostei</taxon>
        <taxon>Ostariophysi</taxon>
        <taxon>Gymnotiformes</taxon>
        <taxon>Gymnotoidei</taxon>
        <taxon>Gymnotidae</taxon>
        <taxon>Electrophorus</taxon>
    </lineage>
</organism>
<keyword evidence="3" id="KW-1185">Reference proteome</keyword>